<feature type="domain" description="DUF4283" evidence="2">
    <location>
        <begin position="38"/>
        <end position="103"/>
    </location>
</feature>
<dbReference type="Proteomes" id="UP001459277">
    <property type="component" value="Unassembled WGS sequence"/>
</dbReference>
<dbReference type="EMBL" id="JAZDWU010000004">
    <property type="protein sequence ID" value="KAL0004343.1"/>
    <property type="molecule type" value="Genomic_DNA"/>
</dbReference>
<evidence type="ECO:0000313" key="5">
    <source>
        <dbReference type="Proteomes" id="UP001459277"/>
    </source>
</evidence>
<keyword evidence="5" id="KW-1185">Reference proteome</keyword>
<proteinExistence type="predicted"/>
<dbReference type="AlphaFoldDB" id="A0AAW2D3U0"/>
<feature type="compositionally biased region" description="Polar residues" evidence="1">
    <location>
        <begin position="282"/>
        <end position="295"/>
    </location>
</feature>
<accession>A0AAW2D3U0</accession>
<dbReference type="Pfam" id="PF14111">
    <property type="entry name" value="DUF4283"/>
    <property type="match status" value="1"/>
</dbReference>
<dbReference type="InterPro" id="IPR025558">
    <property type="entry name" value="DUF4283"/>
</dbReference>
<dbReference type="InterPro" id="IPR040256">
    <property type="entry name" value="At4g02000-like"/>
</dbReference>
<feature type="region of interest" description="Disordered" evidence="1">
    <location>
        <begin position="258"/>
        <end position="299"/>
    </location>
</feature>
<feature type="domain" description="Zinc knuckle CX2CX4HX4C" evidence="3">
    <location>
        <begin position="169"/>
        <end position="216"/>
    </location>
</feature>
<evidence type="ECO:0000256" key="1">
    <source>
        <dbReference type="SAM" id="MobiDB-lite"/>
    </source>
</evidence>
<name>A0AAW2D3U0_9ROSI</name>
<sequence>MDNLSAMWETFSLTETEGHKYRVRGNSGDGPYLLAARFFTGRVLSMEAIARTFKLLWHVKEGFEVMDMGNHCVLFVFMEESNIDKVLAGEPWSFDKNLVALKRVSRPAVVRGLNFDLVSFWIQVHDLPLDSLNMRIASDIVSSASMVIPCSGDAEEFEGGNYMRVRVSIDITKPLSRGRKVEFENGEESWVCFKYERLPNLCYWCGCLTHQDRDCSLWQNRKGFMPTRNQQFGPWLRAGTPNLAKRMIVRVAGYEEDAQGAVEQPSPINMQERQGRTEVQSDQRSVTTDQQNFQSNRDEQDDLVVVQEVRTVVDMDPGNGSETTLTECASFQSFQAKLDEIDSELSRFDQVEVGSVSLQGGVGSRMMGSALFLKNLFTQEKSSSPIPCPSKFTRIPRKSSMVLDPLGVVLSKRSRQEEVGVLEEGSERCKKRVAFSDNLKVEADGQPRRQP</sequence>
<evidence type="ECO:0008006" key="6">
    <source>
        <dbReference type="Google" id="ProtNLM"/>
    </source>
</evidence>
<reference evidence="4 5" key="1">
    <citation type="submission" date="2024-01" db="EMBL/GenBank/DDBJ databases">
        <title>A telomere-to-telomere, gap-free genome of sweet tea (Lithocarpus litseifolius).</title>
        <authorList>
            <person name="Zhou J."/>
        </authorList>
    </citation>
    <scope>NUCLEOTIDE SEQUENCE [LARGE SCALE GENOMIC DNA]</scope>
    <source>
        <strain evidence="4">Zhou-2022a</strain>
        <tissue evidence="4">Leaf</tissue>
    </source>
</reference>
<evidence type="ECO:0000259" key="3">
    <source>
        <dbReference type="Pfam" id="PF14392"/>
    </source>
</evidence>
<gene>
    <name evidence="4" type="ORF">SO802_011904</name>
</gene>
<dbReference type="PANTHER" id="PTHR31286:SF167">
    <property type="entry name" value="OS09G0268800 PROTEIN"/>
    <property type="match status" value="1"/>
</dbReference>
<dbReference type="InterPro" id="IPR025836">
    <property type="entry name" value="Zn_knuckle_CX2CX4HX4C"/>
</dbReference>
<dbReference type="Pfam" id="PF14392">
    <property type="entry name" value="zf-CCHC_4"/>
    <property type="match status" value="1"/>
</dbReference>
<dbReference type="PANTHER" id="PTHR31286">
    <property type="entry name" value="GLYCINE-RICH CELL WALL STRUCTURAL PROTEIN 1.8-LIKE"/>
    <property type="match status" value="1"/>
</dbReference>
<comment type="caution">
    <text evidence="4">The sequence shown here is derived from an EMBL/GenBank/DDBJ whole genome shotgun (WGS) entry which is preliminary data.</text>
</comment>
<protein>
    <recommendedName>
        <fullName evidence="6">DUF4283 domain-containing protein</fullName>
    </recommendedName>
</protein>
<evidence type="ECO:0000313" key="4">
    <source>
        <dbReference type="EMBL" id="KAL0004343.1"/>
    </source>
</evidence>
<organism evidence="4 5">
    <name type="scientific">Lithocarpus litseifolius</name>
    <dbReference type="NCBI Taxonomy" id="425828"/>
    <lineage>
        <taxon>Eukaryota</taxon>
        <taxon>Viridiplantae</taxon>
        <taxon>Streptophyta</taxon>
        <taxon>Embryophyta</taxon>
        <taxon>Tracheophyta</taxon>
        <taxon>Spermatophyta</taxon>
        <taxon>Magnoliopsida</taxon>
        <taxon>eudicotyledons</taxon>
        <taxon>Gunneridae</taxon>
        <taxon>Pentapetalae</taxon>
        <taxon>rosids</taxon>
        <taxon>fabids</taxon>
        <taxon>Fagales</taxon>
        <taxon>Fagaceae</taxon>
        <taxon>Lithocarpus</taxon>
    </lineage>
</organism>
<evidence type="ECO:0000259" key="2">
    <source>
        <dbReference type="Pfam" id="PF14111"/>
    </source>
</evidence>